<dbReference type="OrthoDB" id="9775268at2"/>
<accession>A0A6I0FBB5</accession>
<dbReference type="Pfam" id="PF07690">
    <property type="entry name" value="MFS_1"/>
    <property type="match status" value="1"/>
</dbReference>
<keyword evidence="6 7" id="KW-0472">Membrane</keyword>
<dbReference type="Gene3D" id="1.20.1250.20">
    <property type="entry name" value="MFS general substrate transporter like domains"/>
    <property type="match status" value="1"/>
</dbReference>
<feature type="transmembrane region" description="Helical" evidence="7">
    <location>
        <begin position="219"/>
        <end position="245"/>
    </location>
</feature>
<dbReference type="RefSeq" id="WP_151860982.1">
    <property type="nucleotide sequence ID" value="NZ_WBZC01000023.1"/>
</dbReference>
<comment type="caution">
    <text evidence="9">The sequence shown here is derived from an EMBL/GenBank/DDBJ whole genome shotgun (WGS) entry which is preliminary data.</text>
</comment>
<evidence type="ECO:0000313" key="9">
    <source>
        <dbReference type="EMBL" id="KAB3535265.1"/>
    </source>
</evidence>
<sequence>MKKLENWQKSFFTIYIGQAFSLLSSSAVQFSIIWWITVQTGSALFLTMASVVGLLPQAVIGPFAGIWIDRYNRKAIMIIADIIVATSSLVLGIAFFWGIPSITFVYVVLFTRSLGETFHRPAMQAAIPQLVPKSELTKAGGLGQMVQSACSMIGPMLGALLMSITTLQYVMLIDIIGATLAVITLSLVKISKHRVILGSKFNVIHDMKEGIKAIKSNEALLRISIPMLISTIILVPLGTLLPLMVKNYFNGTALHNGIVQTLFASGMLISAMVIGVTGGIKKQFLMISLGILSLGMCSLIGGLLPASAFWIFCIVVFIMGTTGMISNIPYTAYIQKTIPQENLGKVISLVTSVMSFAAPIGMFIAGPVIEIIGISKWMIYAGILMLFVGVLSYLLTSEFDSTIQIEDTIYE</sequence>
<feature type="transmembrane region" description="Helical" evidence="7">
    <location>
        <begin position="12"/>
        <end position="37"/>
    </location>
</feature>
<comment type="subcellular location">
    <subcellularLocation>
        <location evidence="1">Cell membrane</location>
        <topology evidence="1">Multi-pass membrane protein</topology>
    </subcellularLocation>
</comment>
<feature type="domain" description="Major facilitator superfamily (MFS) profile" evidence="8">
    <location>
        <begin position="219"/>
        <end position="411"/>
    </location>
</feature>
<reference evidence="9 10" key="1">
    <citation type="submission" date="2019-10" db="EMBL/GenBank/DDBJ databases">
        <title>Alkaliphilus serpentinus sp. nov. and Alkaliphilus pronyensis sp. nov., two novel anaerobic alkaliphilic species isolated from the serpentinized-hosted hydrothermal field of the Prony Bay (New Caledonia).</title>
        <authorList>
            <person name="Postec A."/>
        </authorList>
    </citation>
    <scope>NUCLEOTIDE SEQUENCE [LARGE SCALE GENOMIC DNA]</scope>
    <source>
        <strain evidence="9 10">LacV</strain>
    </source>
</reference>
<keyword evidence="5 7" id="KW-1133">Transmembrane helix</keyword>
<dbReference type="PANTHER" id="PTHR43266:SF10">
    <property type="entry name" value="BACILYSIN EXPORTER BACE-RELATED"/>
    <property type="match status" value="1"/>
</dbReference>
<feature type="transmembrane region" description="Helical" evidence="7">
    <location>
        <begin position="43"/>
        <end position="68"/>
    </location>
</feature>
<feature type="transmembrane region" description="Helical" evidence="7">
    <location>
        <begin position="284"/>
        <end position="303"/>
    </location>
</feature>
<dbReference type="GO" id="GO:0022857">
    <property type="term" value="F:transmembrane transporter activity"/>
    <property type="evidence" value="ECO:0007669"/>
    <property type="project" value="InterPro"/>
</dbReference>
<dbReference type="Proteomes" id="UP000432715">
    <property type="component" value="Unassembled WGS sequence"/>
</dbReference>
<dbReference type="InterPro" id="IPR036259">
    <property type="entry name" value="MFS_trans_sf"/>
</dbReference>
<evidence type="ECO:0000256" key="1">
    <source>
        <dbReference type="ARBA" id="ARBA00004651"/>
    </source>
</evidence>
<dbReference type="EMBL" id="WBZC01000023">
    <property type="protein sequence ID" value="KAB3535265.1"/>
    <property type="molecule type" value="Genomic_DNA"/>
</dbReference>
<keyword evidence="10" id="KW-1185">Reference proteome</keyword>
<feature type="transmembrane region" description="Helical" evidence="7">
    <location>
        <begin position="257"/>
        <end position="277"/>
    </location>
</feature>
<evidence type="ECO:0000259" key="8">
    <source>
        <dbReference type="PROSITE" id="PS50850"/>
    </source>
</evidence>
<gene>
    <name evidence="9" type="ORF">F8154_07440</name>
</gene>
<feature type="transmembrane region" description="Helical" evidence="7">
    <location>
        <begin position="377"/>
        <end position="395"/>
    </location>
</feature>
<dbReference type="InterPro" id="IPR020846">
    <property type="entry name" value="MFS_dom"/>
</dbReference>
<evidence type="ECO:0000256" key="3">
    <source>
        <dbReference type="ARBA" id="ARBA00022475"/>
    </source>
</evidence>
<evidence type="ECO:0000256" key="6">
    <source>
        <dbReference type="ARBA" id="ARBA00023136"/>
    </source>
</evidence>
<evidence type="ECO:0000313" key="10">
    <source>
        <dbReference type="Proteomes" id="UP000432715"/>
    </source>
</evidence>
<dbReference type="GO" id="GO:0005886">
    <property type="term" value="C:plasma membrane"/>
    <property type="evidence" value="ECO:0007669"/>
    <property type="project" value="UniProtKB-SubCell"/>
</dbReference>
<feature type="transmembrane region" description="Helical" evidence="7">
    <location>
        <begin position="75"/>
        <end position="99"/>
    </location>
</feature>
<protein>
    <submittedName>
        <fullName evidence="9">MFS transporter</fullName>
    </submittedName>
</protein>
<dbReference type="AlphaFoldDB" id="A0A6I0FBB5"/>
<dbReference type="PROSITE" id="PS50850">
    <property type="entry name" value="MFS"/>
    <property type="match status" value="1"/>
</dbReference>
<keyword evidence="4 7" id="KW-0812">Transmembrane</keyword>
<evidence type="ECO:0000256" key="4">
    <source>
        <dbReference type="ARBA" id="ARBA00022692"/>
    </source>
</evidence>
<organism evidence="9 10">
    <name type="scientific">Alkaliphilus pronyensis</name>
    <dbReference type="NCBI Taxonomy" id="1482732"/>
    <lineage>
        <taxon>Bacteria</taxon>
        <taxon>Bacillati</taxon>
        <taxon>Bacillota</taxon>
        <taxon>Clostridia</taxon>
        <taxon>Peptostreptococcales</taxon>
        <taxon>Natronincolaceae</taxon>
        <taxon>Alkaliphilus</taxon>
    </lineage>
</organism>
<feature type="transmembrane region" description="Helical" evidence="7">
    <location>
        <begin position="346"/>
        <end position="365"/>
    </location>
</feature>
<dbReference type="PANTHER" id="PTHR43266">
    <property type="entry name" value="MACROLIDE-EFFLUX PROTEIN"/>
    <property type="match status" value="1"/>
</dbReference>
<dbReference type="InterPro" id="IPR011701">
    <property type="entry name" value="MFS"/>
</dbReference>
<keyword evidence="3" id="KW-1003">Cell membrane</keyword>
<evidence type="ECO:0000256" key="7">
    <source>
        <dbReference type="SAM" id="Phobius"/>
    </source>
</evidence>
<name>A0A6I0FBB5_9FIRM</name>
<dbReference type="SUPFAM" id="SSF103473">
    <property type="entry name" value="MFS general substrate transporter"/>
    <property type="match status" value="1"/>
</dbReference>
<feature type="transmembrane region" description="Helical" evidence="7">
    <location>
        <begin position="309"/>
        <end position="334"/>
    </location>
</feature>
<keyword evidence="2" id="KW-0813">Transport</keyword>
<dbReference type="CDD" id="cd06173">
    <property type="entry name" value="MFS_MefA_like"/>
    <property type="match status" value="1"/>
</dbReference>
<evidence type="ECO:0000256" key="2">
    <source>
        <dbReference type="ARBA" id="ARBA00022448"/>
    </source>
</evidence>
<feature type="transmembrane region" description="Helical" evidence="7">
    <location>
        <begin position="166"/>
        <end position="188"/>
    </location>
</feature>
<evidence type="ECO:0000256" key="5">
    <source>
        <dbReference type="ARBA" id="ARBA00022989"/>
    </source>
</evidence>
<proteinExistence type="predicted"/>